<dbReference type="Gene3D" id="1.25.40.10">
    <property type="entry name" value="Tetratricopeptide repeat domain"/>
    <property type="match status" value="1"/>
</dbReference>
<dbReference type="InterPro" id="IPR005158">
    <property type="entry name" value="BTAD"/>
</dbReference>
<dbReference type="SMART" id="SM01043">
    <property type="entry name" value="BTAD"/>
    <property type="match status" value="1"/>
</dbReference>
<dbReference type="SUPFAM" id="SSF48452">
    <property type="entry name" value="TPR-like"/>
    <property type="match status" value="1"/>
</dbReference>
<dbReference type="SMART" id="SM00862">
    <property type="entry name" value="Trans_reg_C"/>
    <property type="match status" value="1"/>
</dbReference>
<evidence type="ECO:0000256" key="1">
    <source>
        <dbReference type="ARBA" id="ARBA00005820"/>
    </source>
</evidence>
<proteinExistence type="inferred from homology"/>
<comment type="similarity">
    <text evidence="1">Belongs to the AfsR/DnrI/RedD regulatory family.</text>
</comment>
<dbReference type="AlphaFoldDB" id="A0A4R0IAW5"/>
<dbReference type="Gene3D" id="1.10.10.10">
    <property type="entry name" value="Winged helix-like DNA-binding domain superfamily/Winged helix DNA-binding domain"/>
    <property type="match status" value="1"/>
</dbReference>
<reference evidence="7 8" key="1">
    <citation type="submission" date="2019-02" db="EMBL/GenBank/DDBJ databases">
        <title>Kribbella capetownensis sp. nov. and Kribbella speibonae sp. nov., isolated from soil.</title>
        <authorList>
            <person name="Curtis S.M."/>
            <person name="Norton I."/>
            <person name="Everest G.J."/>
            <person name="Meyers P.R."/>
        </authorList>
    </citation>
    <scope>NUCLEOTIDE SEQUENCE [LARGE SCALE GENOMIC DNA]</scope>
    <source>
        <strain evidence="7 8">YM55</strain>
    </source>
</reference>
<organism evidence="7 8">
    <name type="scientific">Kribbella speibonae</name>
    <dbReference type="NCBI Taxonomy" id="1572660"/>
    <lineage>
        <taxon>Bacteria</taxon>
        <taxon>Bacillati</taxon>
        <taxon>Actinomycetota</taxon>
        <taxon>Actinomycetes</taxon>
        <taxon>Propionibacteriales</taxon>
        <taxon>Kribbellaceae</taxon>
        <taxon>Kribbella</taxon>
    </lineage>
</organism>
<dbReference type="InterPro" id="IPR001867">
    <property type="entry name" value="OmpR/PhoB-type_DNA-bd"/>
</dbReference>
<dbReference type="RefSeq" id="WP_131499982.1">
    <property type="nucleotide sequence ID" value="NZ_SJKC01000008.1"/>
</dbReference>
<keyword evidence="3" id="KW-0238">DNA-binding</keyword>
<dbReference type="GO" id="GO:0003677">
    <property type="term" value="F:DNA binding"/>
    <property type="evidence" value="ECO:0007669"/>
    <property type="project" value="UniProtKB-KW"/>
</dbReference>
<keyword evidence="2" id="KW-0805">Transcription regulation</keyword>
<name>A0A4R0IAW5_9ACTN</name>
<evidence type="ECO:0000313" key="8">
    <source>
        <dbReference type="Proteomes" id="UP000294225"/>
    </source>
</evidence>
<feature type="domain" description="OmpR/PhoB-type" evidence="5">
    <location>
        <begin position="24"/>
        <end position="95"/>
    </location>
</feature>
<dbReference type="Pfam" id="PF03704">
    <property type="entry name" value="BTAD"/>
    <property type="match status" value="1"/>
</dbReference>
<sequence>MTTISVGQQLSCRVLGPLDVAVDGVPVVLSGVLVRRLLAALVLAEGHAVPDDELLDLLWPRQQEVKALRVVVWRLRTALGGAADRLERTPTGYRFLLPEQTDQHQFTGLVATGLRQQSTGEPAAAIATLSAALDLWRGDPWQDLEPEAGGSGLVRRRAGERARLVELRELAVEEREAARFAVGSPWPVVRALSQLVADSPYRERRWELLALALQAAGRPDRAAAELGRYRLMLVDDLGLDPSPTLTALEHRLTPRRPGWRWR</sequence>
<dbReference type="GO" id="GO:0006355">
    <property type="term" value="P:regulation of DNA-templated transcription"/>
    <property type="evidence" value="ECO:0007669"/>
    <property type="project" value="InterPro"/>
</dbReference>
<evidence type="ECO:0000256" key="3">
    <source>
        <dbReference type="ARBA" id="ARBA00023125"/>
    </source>
</evidence>
<keyword evidence="4" id="KW-0804">Transcription</keyword>
<dbReference type="InterPro" id="IPR051677">
    <property type="entry name" value="AfsR-DnrI-RedD_regulator"/>
</dbReference>
<dbReference type="InterPro" id="IPR016032">
    <property type="entry name" value="Sig_transdc_resp-reg_C-effctor"/>
</dbReference>
<accession>A0A4R0IAW5</accession>
<evidence type="ECO:0000256" key="2">
    <source>
        <dbReference type="ARBA" id="ARBA00023015"/>
    </source>
</evidence>
<evidence type="ECO:0000259" key="5">
    <source>
        <dbReference type="SMART" id="SM00862"/>
    </source>
</evidence>
<dbReference type="SUPFAM" id="SSF46894">
    <property type="entry name" value="C-terminal effector domain of the bipartite response regulators"/>
    <property type="match status" value="1"/>
</dbReference>
<dbReference type="PANTHER" id="PTHR35807:SF1">
    <property type="entry name" value="TRANSCRIPTIONAL REGULATOR REDD"/>
    <property type="match status" value="1"/>
</dbReference>
<comment type="caution">
    <text evidence="7">The sequence shown here is derived from an EMBL/GenBank/DDBJ whole genome shotgun (WGS) entry which is preliminary data.</text>
</comment>
<dbReference type="InterPro" id="IPR011990">
    <property type="entry name" value="TPR-like_helical_dom_sf"/>
</dbReference>
<feature type="domain" description="Bacterial transcriptional activator" evidence="6">
    <location>
        <begin position="101"/>
        <end position="253"/>
    </location>
</feature>
<dbReference type="EMBL" id="SJKC01000008">
    <property type="protein sequence ID" value="TCC30183.1"/>
    <property type="molecule type" value="Genomic_DNA"/>
</dbReference>
<evidence type="ECO:0000256" key="4">
    <source>
        <dbReference type="ARBA" id="ARBA00023163"/>
    </source>
</evidence>
<protein>
    <recommendedName>
        <fullName evidence="9">DNA-binding SARP family transcriptional activator</fullName>
    </recommendedName>
</protein>
<evidence type="ECO:0000313" key="7">
    <source>
        <dbReference type="EMBL" id="TCC30183.1"/>
    </source>
</evidence>
<dbReference type="GO" id="GO:0000160">
    <property type="term" value="P:phosphorelay signal transduction system"/>
    <property type="evidence" value="ECO:0007669"/>
    <property type="project" value="InterPro"/>
</dbReference>
<evidence type="ECO:0008006" key="9">
    <source>
        <dbReference type="Google" id="ProtNLM"/>
    </source>
</evidence>
<dbReference type="InterPro" id="IPR036388">
    <property type="entry name" value="WH-like_DNA-bd_sf"/>
</dbReference>
<gene>
    <name evidence="7" type="ORF">E0H92_40160</name>
</gene>
<dbReference type="Proteomes" id="UP000294225">
    <property type="component" value="Unassembled WGS sequence"/>
</dbReference>
<dbReference type="PANTHER" id="PTHR35807">
    <property type="entry name" value="TRANSCRIPTIONAL REGULATOR REDD-RELATED"/>
    <property type="match status" value="1"/>
</dbReference>
<evidence type="ECO:0000259" key="6">
    <source>
        <dbReference type="SMART" id="SM01043"/>
    </source>
</evidence>